<dbReference type="Proteomes" id="UP000315471">
    <property type="component" value="Unassembled WGS sequence"/>
</dbReference>
<dbReference type="PANTHER" id="PTHR31084:SF0">
    <property type="entry name" value="ALPHA-L-FUCOSIDASE 2"/>
    <property type="match status" value="1"/>
</dbReference>
<dbReference type="AlphaFoldDB" id="A0A5C6DF20"/>
<name>A0A5C6DF20_9BACT</name>
<keyword evidence="2" id="KW-0732">Signal</keyword>
<evidence type="ECO:0000256" key="1">
    <source>
        <dbReference type="SAM" id="MobiDB-lite"/>
    </source>
</evidence>
<dbReference type="Pfam" id="PF22124">
    <property type="entry name" value="Glyco_hydro_95_cat"/>
    <property type="match status" value="1"/>
</dbReference>
<gene>
    <name evidence="4" type="ORF">Q31b_54560</name>
</gene>
<organism evidence="4 5">
    <name type="scientific">Novipirellula aureliae</name>
    <dbReference type="NCBI Taxonomy" id="2527966"/>
    <lineage>
        <taxon>Bacteria</taxon>
        <taxon>Pseudomonadati</taxon>
        <taxon>Planctomycetota</taxon>
        <taxon>Planctomycetia</taxon>
        <taxon>Pirellulales</taxon>
        <taxon>Pirellulaceae</taxon>
        <taxon>Novipirellula</taxon>
    </lineage>
</organism>
<dbReference type="InterPro" id="IPR054363">
    <property type="entry name" value="GH95_cat"/>
</dbReference>
<evidence type="ECO:0000313" key="5">
    <source>
        <dbReference type="Proteomes" id="UP000315471"/>
    </source>
</evidence>
<dbReference type="EMBL" id="SJPY01000010">
    <property type="protein sequence ID" value="TWU35360.1"/>
    <property type="molecule type" value="Genomic_DNA"/>
</dbReference>
<evidence type="ECO:0000313" key="4">
    <source>
        <dbReference type="EMBL" id="TWU35360.1"/>
    </source>
</evidence>
<dbReference type="InterPro" id="IPR012341">
    <property type="entry name" value="6hp_glycosidase-like_sf"/>
</dbReference>
<feature type="compositionally biased region" description="Basic and acidic residues" evidence="1">
    <location>
        <begin position="201"/>
        <end position="212"/>
    </location>
</feature>
<reference evidence="4 5" key="1">
    <citation type="submission" date="2019-02" db="EMBL/GenBank/DDBJ databases">
        <title>Deep-cultivation of Planctomycetes and their phenomic and genomic characterization uncovers novel biology.</title>
        <authorList>
            <person name="Wiegand S."/>
            <person name="Jogler M."/>
            <person name="Boedeker C."/>
            <person name="Pinto D."/>
            <person name="Vollmers J."/>
            <person name="Rivas-Marin E."/>
            <person name="Kohn T."/>
            <person name="Peeters S.H."/>
            <person name="Heuer A."/>
            <person name="Rast P."/>
            <person name="Oberbeckmann S."/>
            <person name="Bunk B."/>
            <person name="Jeske O."/>
            <person name="Meyerdierks A."/>
            <person name="Storesund J.E."/>
            <person name="Kallscheuer N."/>
            <person name="Luecker S."/>
            <person name="Lage O.M."/>
            <person name="Pohl T."/>
            <person name="Merkel B.J."/>
            <person name="Hornburger P."/>
            <person name="Mueller R.-W."/>
            <person name="Bruemmer F."/>
            <person name="Labrenz M."/>
            <person name="Spormann A.M."/>
            <person name="Op Den Camp H."/>
            <person name="Overmann J."/>
            <person name="Amann R."/>
            <person name="Jetten M.S.M."/>
            <person name="Mascher T."/>
            <person name="Medema M.H."/>
            <person name="Devos D.P."/>
            <person name="Kaster A.-K."/>
            <person name="Ovreas L."/>
            <person name="Rohde M."/>
            <person name="Galperin M.Y."/>
            <person name="Jogler C."/>
        </authorList>
    </citation>
    <scope>NUCLEOTIDE SEQUENCE [LARGE SCALE GENOMIC DNA]</scope>
    <source>
        <strain evidence="4 5">Q31b</strain>
    </source>
</reference>
<proteinExistence type="predicted"/>
<feature type="region of interest" description="Disordered" evidence="1">
    <location>
        <begin position="192"/>
        <end position="216"/>
    </location>
</feature>
<keyword evidence="5" id="KW-1185">Reference proteome</keyword>
<dbReference type="InterPro" id="IPR008928">
    <property type="entry name" value="6-hairpin_glycosidase_sf"/>
</dbReference>
<feature type="domain" description="Glycosyl hydrolase family 95 catalytic" evidence="3">
    <location>
        <begin position="313"/>
        <end position="622"/>
    </location>
</feature>
<dbReference type="GO" id="GO:0004560">
    <property type="term" value="F:alpha-L-fucosidase activity"/>
    <property type="evidence" value="ECO:0007669"/>
    <property type="project" value="TreeGrafter"/>
</dbReference>
<protein>
    <recommendedName>
        <fullName evidence="3">Glycosyl hydrolase family 95 catalytic domain-containing protein</fullName>
    </recommendedName>
</protein>
<dbReference type="PANTHER" id="PTHR31084">
    <property type="entry name" value="ALPHA-L-FUCOSIDASE 2"/>
    <property type="match status" value="1"/>
</dbReference>
<evidence type="ECO:0000256" key="2">
    <source>
        <dbReference type="SAM" id="SignalP"/>
    </source>
</evidence>
<dbReference type="SUPFAM" id="SSF48208">
    <property type="entry name" value="Six-hairpin glycosidases"/>
    <property type="match status" value="1"/>
</dbReference>
<dbReference type="GO" id="GO:0005975">
    <property type="term" value="P:carbohydrate metabolic process"/>
    <property type="evidence" value="ECO:0007669"/>
    <property type="project" value="InterPro"/>
</dbReference>
<evidence type="ECO:0000259" key="3">
    <source>
        <dbReference type="Pfam" id="PF22124"/>
    </source>
</evidence>
<sequence precursor="true">MRTMRTKKSEFLTSCCCLLVALGVSSIVTTKAGFAQESVDAKSIDWQAYLEPFDMRWDRLPKKWSEAPFLGNGEQGTLMYQLGPREIRFDVGCSAAHDHRPFEQDDLTEKHVEVLNRGRLTIGSLRLQLPADVVGGSARVNLWDAEATGVLESADGKVQWKSVVHATEPVIFVQWESAGNLKDTRIDFRTERAKNPRAFRGKNERQPPHPEPKSYVSEDGIQASIQDLVAGGQTAVAWKIDDAGPKHRIWLSVQHSYPDANAIDKAIAAVRIASSADNDSWLASHRVWWHEYYPQSFLSTGDGYWDSFYWVQQYKLACATRKNGWIIDNQGPWLQPTAWNAIWWNLNAQLSHQGGYQANRRGAVSALSHRIDVNQESLKLNVAAPYRHDSSALGRSVSNWDLLGHAGEPGGRDSMDRNIGRETANLLWALHNVDLEYRYWQDADLRDRVLLPVLIRAVNYYRHFLKEGDDGWLHLPQTHSPEYRNAADCSYDLDLLRWAVGRLIELSAERAWDEQQQPLLPEWKRIQAKLVPTWVDETGRMIGKGVPLTGGHRHWSHLLAVYPLRTLTPENPDDRQLIEKSVKHWRSFGRGIAGYSHSGSACIAAMLGDGDLALEYLSNLKPYVHPNTFYSEIGLPVMETPLHGATAVQEMLFQSWGGRLRCFPAVPSTWPDAQFVDFRGEGAFLVSALRRNGKTEWVEVVSTKGGKIELETGIHGGQFQIQGNAEVEELQDGVFLLKTSPGSVIRVASETASKESLFVPQVIPSRTDLFRFGLN</sequence>
<comment type="caution">
    <text evidence="4">The sequence shown here is derived from an EMBL/GenBank/DDBJ whole genome shotgun (WGS) entry which is preliminary data.</text>
</comment>
<feature type="chain" id="PRO_5022712892" description="Glycosyl hydrolase family 95 catalytic domain-containing protein" evidence="2">
    <location>
        <begin position="31"/>
        <end position="775"/>
    </location>
</feature>
<dbReference type="Gene3D" id="1.50.10.10">
    <property type="match status" value="1"/>
</dbReference>
<accession>A0A5C6DF20</accession>
<feature type="signal peptide" evidence="2">
    <location>
        <begin position="1"/>
        <end position="30"/>
    </location>
</feature>